<feature type="domain" description="Histidine kinase" evidence="14">
    <location>
        <begin position="281"/>
        <end position="499"/>
    </location>
</feature>
<protein>
    <recommendedName>
        <fullName evidence="4">Signal transduction histidine-protein kinase ArlS</fullName>
        <ecNumber evidence="3">2.7.13.3</ecNumber>
    </recommendedName>
</protein>
<dbReference type="RefSeq" id="WP_057819716.1">
    <property type="nucleotide sequence ID" value="NZ_AZEC01000005.1"/>
</dbReference>
<dbReference type="PANTHER" id="PTHR45528:SF12">
    <property type="entry name" value="SENSOR HISTIDINE KINASE ARSS"/>
    <property type="match status" value="1"/>
</dbReference>
<evidence type="ECO:0000256" key="9">
    <source>
        <dbReference type="ARBA" id="ARBA00022989"/>
    </source>
</evidence>
<dbReference type="EMBL" id="AZEC01000005">
    <property type="protein sequence ID" value="KRL12891.1"/>
    <property type="molecule type" value="Genomic_DNA"/>
</dbReference>
<dbReference type="InterPro" id="IPR036890">
    <property type="entry name" value="HATPase_C_sf"/>
</dbReference>
<dbReference type="SMART" id="SM00387">
    <property type="entry name" value="HATPase_c"/>
    <property type="match status" value="1"/>
</dbReference>
<dbReference type="InterPro" id="IPR003594">
    <property type="entry name" value="HATPase_dom"/>
</dbReference>
<evidence type="ECO:0000256" key="2">
    <source>
        <dbReference type="ARBA" id="ARBA00004141"/>
    </source>
</evidence>
<dbReference type="EC" id="2.7.13.3" evidence="3"/>
<dbReference type="Pfam" id="PF02518">
    <property type="entry name" value="HATPase_c"/>
    <property type="match status" value="1"/>
</dbReference>
<dbReference type="Gene3D" id="6.10.340.10">
    <property type="match status" value="1"/>
</dbReference>
<evidence type="ECO:0000259" key="15">
    <source>
        <dbReference type="PROSITE" id="PS50885"/>
    </source>
</evidence>
<dbReference type="InterPro" id="IPR003660">
    <property type="entry name" value="HAMP_dom"/>
</dbReference>
<dbReference type="PROSITE" id="PS50109">
    <property type="entry name" value="HIS_KIN"/>
    <property type="match status" value="1"/>
</dbReference>
<dbReference type="GO" id="GO:0000155">
    <property type="term" value="F:phosphorelay sensor kinase activity"/>
    <property type="evidence" value="ECO:0007669"/>
    <property type="project" value="InterPro"/>
</dbReference>
<sequence>MAKHTEDKSEKKRRIDWRLSLRTKWTLIVAGTMVIFFGIFTGVLYHSVSQILLAREQGSVQNTLTAVSQRLSPFKKDLTINDVNPVLNPNFVVSNDDQRGRPDQGSFSQDSLVAMMMQEQVTVTVFNRQHQVVFNSRNPAIDYRNMTNGVHVIKQDGGNRMFGVLQIQSAMTGQNIGSVIVKNSLTGYNASMYRLLMQIISIGSLVFVLILAVSVYLMTKLLRPVKEMTETMAVVHDDPNTDIRLRPLRGHDELSQLVDEFNGMLDRLQRYIQQQQQFVQDVSHELRTPVAVLEGHLQLLNRWGKDDPQVLDESLDASLQELGRMKHLIQEMLDLTRADSAATTHPTAVTVITPLLQEVYNNSKMLHPDFQIESDFDLPQSAAVQIYRNHLEQVLIILIDNAVKYSRQRKEIHLSAATDERNVSIIVQDFGRGIAAKDVSQIFNRFYRADEARSDEDVSGNGLGLSIAHRLITEYGGQISVESAEGHGSVFRIDLPLFKGPLPPDEAAEATDHHHDDDPGLPPGIIKMS</sequence>
<evidence type="ECO:0000256" key="6">
    <source>
        <dbReference type="ARBA" id="ARBA00022679"/>
    </source>
</evidence>
<evidence type="ECO:0000256" key="8">
    <source>
        <dbReference type="ARBA" id="ARBA00022777"/>
    </source>
</evidence>
<evidence type="ECO:0000256" key="7">
    <source>
        <dbReference type="ARBA" id="ARBA00022692"/>
    </source>
</evidence>
<evidence type="ECO:0000256" key="4">
    <source>
        <dbReference type="ARBA" id="ARBA00015735"/>
    </source>
</evidence>
<dbReference type="InterPro" id="IPR036097">
    <property type="entry name" value="HisK_dim/P_sf"/>
</dbReference>
<keyword evidence="8 16" id="KW-0418">Kinase</keyword>
<comment type="subcellular location">
    <subcellularLocation>
        <location evidence="2">Membrane</location>
        <topology evidence="2">Multi-pass membrane protein</topology>
    </subcellularLocation>
</comment>
<comment type="catalytic activity">
    <reaction evidence="1">
        <text>ATP + protein L-histidine = ADP + protein N-phospho-L-histidine.</text>
        <dbReference type="EC" id="2.7.13.3"/>
    </reaction>
</comment>
<comment type="caution">
    <text evidence="16">The sequence shown here is derived from an EMBL/GenBank/DDBJ whole genome shotgun (WGS) entry which is preliminary data.</text>
</comment>
<evidence type="ECO:0000256" key="5">
    <source>
        <dbReference type="ARBA" id="ARBA00022553"/>
    </source>
</evidence>
<dbReference type="InterPro" id="IPR005467">
    <property type="entry name" value="His_kinase_dom"/>
</dbReference>
<gene>
    <name evidence="16" type="ORF">FD09_GL002430</name>
</gene>
<keyword evidence="6" id="KW-0808">Transferase</keyword>
<reference evidence="16 17" key="1">
    <citation type="journal article" date="2015" name="Genome Announc.">
        <title>Expanding the biotechnology potential of lactobacilli through comparative genomics of 213 strains and associated genera.</title>
        <authorList>
            <person name="Sun Z."/>
            <person name="Harris H.M."/>
            <person name="McCann A."/>
            <person name="Guo C."/>
            <person name="Argimon S."/>
            <person name="Zhang W."/>
            <person name="Yang X."/>
            <person name="Jeffery I.B."/>
            <person name="Cooney J.C."/>
            <person name="Kagawa T.F."/>
            <person name="Liu W."/>
            <person name="Song Y."/>
            <person name="Salvetti E."/>
            <person name="Wrobel A."/>
            <person name="Rasinkangas P."/>
            <person name="Parkhill J."/>
            <person name="Rea M.C."/>
            <person name="O'Sullivan O."/>
            <person name="Ritari J."/>
            <person name="Douillard F.P."/>
            <person name="Paul Ross R."/>
            <person name="Yang R."/>
            <person name="Briner A.E."/>
            <person name="Felis G.E."/>
            <person name="de Vos W.M."/>
            <person name="Barrangou R."/>
            <person name="Klaenhammer T.R."/>
            <person name="Caufield P.W."/>
            <person name="Cui Y."/>
            <person name="Zhang H."/>
            <person name="O'Toole P.W."/>
        </authorList>
    </citation>
    <scope>NUCLEOTIDE SEQUENCE [LARGE SCALE GENOMIC DNA]</scope>
    <source>
        <strain evidence="16 17">DSM 12744</strain>
    </source>
</reference>
<dbReference type="STRING" id="1423792.FD09_GL002430"/>
<dbReference type="CDD" id="cd00082">
    <property type="entry name" value="HisKA"/>
    <property type="match status" value="1"/>
</dbReference>
<keyword evidence="9 13" id="KW-1133">Transmembrane helix</keyword>
<dbReference type="GO" id="GO:0016020">
    <property type="term" value="C:membrane"/>
    <property type="evidence" value="ECO:0007669"/>
    <property type="project" value="UniProtKB-SubCell"/>
</dbReference>
<evidence type="ECO:0000256" key="1">
    <source>
        <dbReference type="ARBA" id="ARBA00000085"/>
    </source>
</evidence>
<dbReference type="InterPro" id="IPR050398">
    <property type="entry name" value="HssS/ArlS-like"/>
</dbReference>
<dbReference type="Gene3D" id="1.10.287.130">
    <property type="match status" value="1"/>
</dbReference>
<dbReference type="Pfam" id="PF00512">
    <property type="entry name" value="HisKA"/>
    <property type="match status" value="1"/>
</dbReference>
<dbReference type="FunFam" id="1.10.287.130:FF:000001">
    <property type="entry name" value="Two-component sensor histidine kinase"/>
    <property type="match status" value="1"/>
</dbReference>
<keyword evidence="10" id="KW-0902">Two-component regulatory system</keyword>
<evidence type="ECO:0000313" key="16">
    <source>
        <dbReference type="EMBL" id="KRL12891.1"/>
    </source>
</evidence>
<dbReference type="Gene3D" id="3.30.565.10">
    <property type="entry name" value="Histidine kinase-like ATPase, C-terminal domain"/>
    <property type="match status" value="1"/>
</dbReference>
<name>A0A0R1N7S9_9LACO</name>
<dbReference type="OrthoDB" id="9786919at2"/>
<evidence type="ECO:0000256" key="11">
    <source>
        <dbReference type="ARBA" id="ARBA00023136"/>
    </source>
</evidence>
<evidence type="ECO:0000256" key="13">
    <source>
        <dbReference type="SAM" id="Phobius"/>
    </source>
</evidence>
<evidence type="ECO:0000256" key="10">
    <source>
        <dbReference type="ARBA" id="ARBA00023012"/>
    </source>
</evidence>
<dbReference type="SUPFAM" id="SSF158472">
    <property type="entry name" value="HAMP domain-like"/>
    <property type="match status" value="1"/>
</dbReference>
<feature type="transmembrane region" description="Helical" evidence="13">
    <location>
        <begin position="21"/>
        <end position="45"/>
    </location>
</feature>
<dbReference type="AlphaFoldDB" id="A0A0R1N7S9"/>
<proteinExistence type="predicted"/>
<dbReference type="Pfam" id="PF18719">
    <property type="entry name" value="ArlS_N"/>
    <property type="match status" value="1"/>
</dbReference>
<accession>A0A0R1N7S9</accession>
<keyword evidence="17" id="KW-1185">Reference proteome</keyword>
<dbReference type="PROSITE" id="PS50885">
    <property type="entry name" value="HAMP"/>
    <property type="match status" value="1"/>
</dbReference>
<keyword evidence="7 13" id="KW-0812">Transmembrane</keyword>
<evidence type="ECO:0000259" key="14">
    <source>
        <dbReference type="PROSITE" id="PS50109"/>
    </source>
</evidence>
<evidence type="ECO:0000313" key="17">
    <source>
        <dbReference type="Proteomes" id="UP000051330"/>
    </source>
</evidence>
<feature type="region of interest" description="Disordered" evidence="12">
    <location>
        <begin position="502"/>
        <end position="529"/>
    </location>
</feature>
<evidence type="ECO:0000256" key="12">
    <source>
        <dbReference type="SAM" id="MobiDB-lite"/>
    </source>
</evidence>
<dbReference type="InterPro" id="IPR004358">
    <property type="entry name" value="Sig_transdc_His_kin-like_C"/>
</dbReference>
<dbReference type="Proteomes" id="UP000051330">
    <property type="component" value="Unassembled WGS sequence"/>
</dbReference>
<dbReference type="Pfam" id="PF00672">
    <property type="entry name" value="HAMP"/>
    <property type="match status" value="1"/>
</dbReference>
<dbReference type="SUPFAM" id="SSF47384">
    <property type="entry name" value="Homodimeric domain of signal transducing histidine kinase"/>
    <property type="match status" value="1"/>
</dbReference>
<dbReference type="SUPFAM" id="SSF55874">
    <property type="entry name" value="ATPase domain of HSP90 chaperone/DNA topoisomerase II/histidine kinase"/>
    <property type="match status" value="1"/>
</dbReference>
<dbReference type="PATRIC" id="fig|1423792.3.peg.2478"/>
<feature type="transmembrane region" description="Helical" evidence="13">
    <location>
        <begin position="195"/>
        <end position="218"/>
    </location>
</feature>
<organism evidence="16 17">
    <name type="scientific">Schleiferilactobacillus perolens DSM 12744</name>
    <dbReference type="NCBI Taxonomy" id="1423792"/>
    <lineage>
        <taxon>Bacteria</taxon>
        <taxon>Bacillati</taxon>
        <taxon>Bacillota</taxon>
        <taxon>Bacilli</taxon>
        <taxon>Lactobacillales</taxon>
        <taxon>Lactobacillaceae</taxon>
        <taxon>Schleiferilactobacillus</taxon>
    </lineage>
</organism>
<dbReference type="InterPro" id="IPR041610">
    <property type="entry name" value="ArlS_N"/>
</dbReference>
<dbReference type="CDD" id="cd06225">
    <property type="entry name" value="HAMP"/>
    <property type="match status" value="1"/>
</dbReference>
<keyword evidence="11 13" id="KW-0472">Membrane</keyword>
<feature type="domain" description="HAMP" evidence="15">
    <location>
        <begin position="219"/>
        <end position="273"/>
    </location>
</feature>
<dbReference type="SMART" id="SM00304">
    <property type="entry name" value="HAMP"/>
    <property type="match status" value="1"/>
</dbReference>
<keyword evidence="5" id="KW-0597">Phosphoprotein</keyword>
<dbReference type="SMART" id="SM00388">
    <property type="entry name" value="HisKA"/>
    <property type="match status" value="1"/>
</dbReference>
<evidence type="ECO:0000256" key="3">
    <source>
        <dbReference type="ARBA" id="ARBA00012438"/>
    </source>
</evidence>
<dbReference type="PANTHER" id="PTHR45528">
    <property type="entry name" value="SENSOR HISTIDINE KINASE CPXA"/>
    <property type="match status" value="1"/>
</dbReference>
<dbReference type="FunFam" id="3.30.565.10:FF:000006">
    <property type="entry name" value="Sensor histidine kinase WalK"/>
    <property type="match status" value="1"/>
</dbReference>
<dbReference type="PRINTS" id="PR00344">
    <property type="entry name" value="BCTRLSENSOR"/>
</dbReference>
<dbReference type="InterPro" id="IPR003661">
    <property type="entry name" value="HisK_dim/P_dom"/>
</dbReference>